<evidence type="ECO:0000259" key="3">
    <source>
        <dbReference type="PROSITE" id="PS50923"/>
    </source>
</evidence>
<dbReference type="PROSITE" id="PS50923">
    <property type="entry name" value="SUSHI"/>
    <property type="match status" value="1"/>
</dbReference>
<dbReference type="InterPro" id="IPR000436">
    <property type="entry name" value="Sushi_SCR_CCP_dom"/>
</dbReference>
<sequence>MICPFNEHFVTLYIPPVNQCDNVYVAHASVTPDQPKYDYNTTITYTCDRAYNHTSGDLVRTCDDTPRWTGILPICTRM</sequence>
<dbReference type="SUPFAM" id="SSF57535">
    <property type="entry name" value="Complement control module/SCR domain"/>
    <property type="match status" value="1"/>
</dbReference>
<evidence type="ECO:0000313" key="4">
    <source>
        <dbReference type="EMBL" id="KAH3861241.1"/>
    </source>
</evidence>
<dbReference type="Pfam" id="PF00084">
    <property type="entry name" value="Sushi"/>
    <property type="match status" value="1"/>
</dbReference>
<reference evidence="4" key="2">
    <citation type="submission" date="2020-11" db="EMBL/GenBank/DDBJ databases">
        <authorList>
            <person name="McCartney M.A."/>
            <person name="Auch B."/>
            <person name="Kono T."/>
            <person name="Mallez S."/>
            <person name="Becker A."/>
            <person name="Gohl D.M."/>
            <person name="Silverstein K.A.T."/>
            <person name="Koren S."/>
            <person name="Bechman K.B."/>
            <person name="Herman A."/>
            <person name="Abrahante J.E."/>
            <person name="Garbe J."/>
        </authorList>
    </citation>
    <scope>NUCLEOTIDE SEQUENCE</scope>
    <source>
        <strain evidence="4">Duluth1</strain>
        <tissue evidence="4">Whole animal</tissue>
    </source>
</reference>
<keyword evidence="5" id="KW-1185">Reference proteome</keyword>
<protein>
    <recommendedName>
        <fullName evidence="3">Sushi domain-containing protein</fullName>
    </recommendedName>
</protein>
<dbReference type="CDD" id="cd00033">
    <property type="entry name" value="CCP"/>
    <property type="match status" value="1"/>
</dbReference>
<accession>A0A9D4RAJ1</accession>
<comment type="caution">
    <text evidence="4">The sequence shown here is derived from an EMBL/GenBank/DDBJ whole genome shotgun (WGS) entry which is preliminary data.</text>
</comment>
<organism evidence="4 5">
    <name type="scientific">Dreissena polymorpha</name>
    <name type="common">Zebra mussel</name>
    <name type="synonym">Mytilus polymorpha</name>
    <dbReference type="NCBI Taxonomy" id="45954"/>
    <lineage>
        <taxon>Eukaryota</taxon>
        <taxon>Metazoa</taxon>
        <taxon>Spiralia</taxon>
        <taxon>Lophotrochozoa</taxon>
        <taxon>Mollusca</taxon>
        <taxon>Bivalvia</taxon>
        <taxon>Autobranchia</taxon>
        <taxon>Heteroconchia</taxon>
        <taxon>Euheterodonta</taxon>
        <taxon>Imparidentia</taxon>
        <taxon>Neoheterodontei</taxon>
        <taxon>Myida</taxon>
        <taxon>Dreissenoidea</taxon>
        <taxon>Dreissenidae</taxon>
        <taxon>Dreissena</taxon>
    </lineage>
</organism>
<evidence type="ECO:0000313" key="5">
    <source>
        <dbReference type="Proteomes" id="UP000828390"/>
    </source>
</evidence>
<dbReference type="AlphaFoldDB" id="A0A9D4RAJ1"/>
<keyword evidence="2" id="KW-0768">Sushi</keyword>
<evidence type="ECO:0000256" key="1">
    <source>
        <dbReference type="ARBA" id="ARBA00023157"/>
    </source>
</evidence>
<reference evidence="4" key="1">
    <citation type="journal article" date="2019" name="bioRxiv">
        <title>The Genome of the Zebra Mussel, Dreissena polymorpha: A Resource for Invasive Species Research.</title>
        <authorList>
            <person name="McCartney M.A."/>
            <person name="Auch B."/>
            <person name="Kono T."/>
            <person name="Mallez S."/>
            <person name="Zhang Y."/>
            <person name="Obille A."/>
            <person name="Becker A."/>
            <person name="Abrahante J.E."/>
            <person name="Garbe J."/>
            <person name="Badalamenti J.P."/>
            <person name="Herman A."/>
            <person name="Mangelson H."/>
            <person name="Liachko I."/>
            <person name="Sullivan S."/>
            <person name="Sone E.D."/>
            <person name="Koren S."/>
            <person name="Silverstein K.A.T."/>
            <person name="Beckman K.B."/>
            <person name="Gohl D.M."/>
        </authorList>
    </citation>
    <scope>NUCLEOTIDE SEQUENCE</scope>
    <source>
        <strain evidence="4">Duluth1</strain>
        <tissue evidence="4">Whole animal</tissue>
    </source>
</reference>
<proteinExistence type="predicted"/>
<gene>
    <name evidence="4" type="ORF">DPMN_024168</name>
</gene>
<name>A0A9D4RAJ1_DREPO</name>
<dbReference type="Proteomes" id="UP000828390">
    <property type="component" value="Unassembled WGS sequence"/>
</dbReference>
<feature type="domain" description="Sushi" evidence="3">
    <location>
        <begin position="18"/>
        <end position="77"/>
    </location>
</feature>
<dbReference type="InterPro" id="IPR035976">
    <property type="entry name" value="Sushi/SCR/CCP_sf"/>
</dbReference>
<comment type="caution">
    <text evidence="2">Lacks conserved residue(s) required for the propagation of feature annotation.</text>
</comment>
<dbReference type="Gene3D" id="2.10.70.10">
    <property type="entry name" value="Complement Module, domain 1"/>
    <property type="match status" value="1"/>
</dbReference>
<evidence type="ECO:0000256" key="2">
    <source>
        <dbReference type="PROSITE-ProRule" id="PRU00302"/>
    </source>
</evidence>
<dbReference type="EMBL" id="JAIWYP010000002">
    <property type="protein sequence ID" value="KAH3861241.1"/>
    <property type="molecule type" value="Genomic_DNA"/>
</dbReference>
<keyword evidence="1" id="KW-1015">Disulfide bond</keyword>
<dbReference type="SMART" id="SM00032">
    <property type="entry name" value="CCP"/>
    <property type="match status" value="1"/>
</dbReference>